<sequence length="451" mass="49537">MAFEGLSDKLSNAFKRLRSKGKLSQSDVKEAMREVRLALLEADVNYKVAKDFVAKVSERAVGAEVMESLTPAQHVIKIVNEELTALMGGENVRIASAPKPPTIVMLCGLQGSGKTTHAAKLAHMFKKQGRRPLLVACDVYRPAAITQLKVMGEKAGVSVFEQGQGNPVKIAKEAVKHAKDYGNDLVLLDTAGRLHIDETLMDELKRIKAEVGPHEILLVVDAMTGQDAVNVAKAFDEALGIDGVVLTKLDGDTRGGAALSVRAVTGKPIKFAGTGEKIEEIEVFHPERMASRILGMGDVLSLIEKAESQLDVKKAEQMARRFSENKMDYNDMLDQFAQVRKLGPIKQILSSLPGMDKHLKEADIDDSQMDKQMDRTVAIILSMTKRERACVDAINPSRKRRIAAGSGTKVEDVNRLIKQLEQMQQMMKQFGGKGKKRRRMMGMPPPGAFPR</sequence>
<evidence type="ECO:0000256" key="10">
    <source>
        <dbReference type="SAM" id="MobiDB-lite"/>
    </source>
</evidence>
<accession>A0ABV1DYZ0</accession>
<comment type="domain">
    <text evidence="9">Composed of three domains: the N-terminal N domain, which is responsible for interactions with the ribosome, the central G domain, which binds GTP, and the C-terminal M domain, which binds the RNA and the signal sequence of the RNC.</text>
</comment>
<dbReference type="EC" id="3.6.5.4" evidence="9"/>
<evidence type="ECO:0000256" key="6">
    <source>
        <dbReference type="ARBA" id="ARBA00023135"/>
    </source>
</evidence>
<evidence type="ECO:0000313" key="12">
    <source>
        <dbReference type="EMBL" id="MEQ2440272.1"/>
    </source>
</evidence>
<dbReference type="HAMAP" id="MF_00306">
    <property type="entry name" value="SRP54"/>
    <property type="match status" value="1"/>
</dbReference>
<dbReference type="SUPFAM" id="SSF52540">
    <property type="entry name" value="P-loop containing nucleoside triphosphate hydrolases"/>
    <property type="match status" value="1"/>
</dbReference>
<dbReference type="InterPro" id="IPR022941">
    <property type="entry name" value="SRP54"/>
</dbReference>
<dbReference type="InterPro" id="IPR003593">
    <property type="entry name" value="AAA+_ATPase"/>
</dbReference>
<keyword evidence="2 9" id="KW-0547">Nucleotide-binding</keyword>
<dbReference type="SUPFAM" id="SSF47446">
    <property type="entry name" value="Signal peptide-binding domain"/>
    <property type="match status" value="1"/>
</dbReference>
<comment type="subunit">
    <text evidence="9">Part of the signal recognition particle protein translocation system, which is composed of SRP and FtsY.</text>
</comment>
<dbReference type="PANTHER" id="PTHR11564:SF5">
    <property type="entry name" value="SIGNAL RECOGNITION PARTICLE SUBUNIT SRP54"/>
    <property type="match status" value="1"/>
</dbReference>
<evidence type="ECO:0000259" key="11">
    <source>
        <dbReference type="PROSITE" id="PS00300"/>
    </source>
</evidence>
<keyword evidence="3 9" id="KW-0378">Hydrolase</keyword>
<feature type="binding site" evidence="9">
    <location>
        <begin position="247"/>
        <end position="250"/>
    </location>
    <ligand>
        <name>GTP</name>
        <dbReference type="ChEBI" id="CHEBI:37565"/>
    </ligand>
</feature>
<dbReference type="Gene3D" id="3.40.50.300">
    <property type="entry name" value="P-loop containing nucleotide triphosphate hydrolases"/>
    <property type="match status" value="1"/>
</dbReference>
<dbReference type="CDD" id="cd18539">
    <property type="entry name" value="SRP_G"/>
    <property type="match status" value="1"/>
</dbReference>
<keyword evidence="4 9" id="KW-0694">RNA-binding</keyword>
<keyword evidence="13" id="KW-1185">Reference proteome</keyword>
<dbReference type="Pfam" id="PF02978">
    <property type="entry name" value="SRP_SPB"/>
    <property type="match status" value="1"/>
</dbReference>
<evidence type="ECO:0000256" key="7">
    <source>
        <dbReference type="ARBA" id="ARBA00023274"/>
    </source>
</evidence>
<gene>
    <name evidence="9 12" type="primary">ffh</name>
    <name evidence="12" type="ORF">WMO26_05460</name>
</gene>
<evidence type="ECO:0000256" key="9">
    <source>
        <dbReference type="HAMAP-Rule" id="MF_00306"/>
    </source>
</evidence>
<protein>
    <recommendedName>
        <fullName evidence="9">Signal recognition particle protein</fullName>
        <ecNumber evidence="9">3.6.5.4</ecNumber>
    </recommendedName>
    <alternativeName>
        <fullName evidence="9">Fifty-four homolog</fullName>
    </alternativeName>
</protein>
<evidence type="ECO:0000256" key="1">
    <source>
        <dbReference type="ARBA" id="ARBA00005450"/>
    </source>
</evidence>
<dbReference type="SMART" id="SM00382">
    <property type="entry name" value="AAA"/>
    <property type="match status" value="1"/>
</dbReference>
<dbReference type="SMART" id="SM00962">
    <property type="entry name" value="SRP54"/>
    <property type="match status" value="1"/>
</dbReference>
<feature type="region of interest" description="Disordered" evidence="10">
    <location>
        <begin position="429"/>
        <end position="451"/>
    </location>
</feature>
<dbReference type="Pfam" id="PF02881">
    <property type="entry name" value="SRP54_N"/>
    <property type="match status" value="1"/>
</dbReference>
<evidence type="ECO:0000256" key="4">
    <source>
        <dbReference type="ARBA" id="ARBA00022884"/>
    </source>
</evidence>
<comment type="subcellular location">
    <subcellularLocation>
        <location evidence="9">Cytoplasm</location>
    </subcellularLocation>
    <text evidence="9">The SRP-RNC complex is targeted to the cytoplasmic membrane.</text>
</comment>
<feature type="binding site" evidence="9">
    <location>
        <begin position="189"/>
        <end position="193"/>
    </location>
    <ligand>
        <name>GTP</name>
        <dbReference type="ChEBI" id="CHEBI:37565"/>
    </ligand>
</feature>
<evidence type="ECO:0000256" key="8">
    <source>
        <dbReference type="ARBA" id="ARBA00048027"/>
    </source>
</evidence>
<dbReference type="PANTHER" id="PTHR11564">
    <property type="entry name" value="SIGNAL RECOGNITION PARTICLE 54K PROTEIN SRP54"/>
    <property type="match status" value="1"/>
</dbReference>
<comment type="function">
    <text evidence="9">Involved in targeting and insertion of nascent membrane proteins into the cytoplasmic membrane. Binds to the hydrophobic signal sequence of the ribosome-nascent chain (RNC) as it emerges from the ribosomes. The SRP-RNC complex is then targeted to the cytoplasmic membrane where it interacts with the SRP receptor FtsY.</text>
</comment>
<comment type="catalytic activity">
    <reaction evidence="8 9">
        <text>GTP + H2O = GDP + phosphate + H(+)</text>
        <dbReference type="Rhea" id="RHEA:19669"/>
        <dbReference type="ChEBI" id="CHEBI:15377"/>
        <dbReference type="ChEBI" id="CHEBI:15378"/>
        <dbReference type="ChEBI" id="CHEBI:37565"/>
        <dbReference type="ChEBI" id="CHEBI:43474"/>
        <dbReference type="ChEBI" id="CHEBI:58189"/>
        <dbReference type="EC" id="3.6.5.4"/>
    </reaction>
</comment>
<evidence type="ECO:0000256" key="2">
    <source>
        <dbReference type="ARBA" id="ARBA00022741"/>
    </source>
</evidence>
<keyword evidence="6 9" id="KW-0733">Signal recognition particle</keyword>
<dbReference type="InterPro" id="IPR036891">
    <property type="entry name" value="Signal_recog_part_SRP54_M_sf"/>
</dbReference>
<evidence type="ECO:0000256" key="5">
    <source>
        <dbReference type="ARBA" id="ARBA00023134"/>
    </source>
</evidence>
<organism evidence="12 13">
    <name type="scientific">Solibaculum intestinale</name>
    <dbReference type="NCBI Taxonomy" id="3133165"/>
    <lineage>
        <taxon>Bacteria</taxon>
        <taxon>Bacillati</taxon>
        <taxon>Bacillota</taxon>
        <taxon>Clostridia</taxon>
        <taxon>Eubacteriales</taxon>
        <taxon>Oscillospiraceae</taxon>
        <taxon>Solibaculum</taxon>
    </lineage>
</organism>
<keyword evidence="7 9" id="KW-0687">Ribonucleoprotein</keyword>
<dbReference type="EMBL" id="JBBMFD010000006">
    <property type="protein sequence ID" value="MEQ2440272.1"/>
    <property type="molecule type" value="Genomic_DNA"/>
</dbReference>
<evidence type="ECO:0000256" key="3">
    <source>
        <dbReference type="ARBA" id="ARBA00022801"/>
    </source>
</evidence>
<feature type="domain" description="SRP54-type proteins GTP-binding" evidence="11">
    <location>
        <begin position="268"/>
        <end position="281"/>
    </location>
</feature>
<dbReference type="NCBIfam" id="TIGR00959">
    <property type="entry name" value="ffh"/>
    <property type="match status" value="1"/>
</dbReference>
<dbReference type="Pfam" id="PF00448">
    <property type="entry name" value="SRP54"/>
    <property type="match status" value="1"/>
</dbReference>
<keyword evidence="9" id="KW-0963">Cytoplasm</keyword>
<dbReference type="InterPro" id="IPR013822">
    <property type="entry name" value="Signal_recog_particl_SRP54_hlx"/>
</dbReference>
<keyword evidence="5 9" id="KW-0342">GTP-binding</keyword>
<proteinExistence type="inferred from homology"/>
<dbReference type="Proteomes" id="UP001489509">
    <property type="component" value="Unassembled WGS sequence"/>
</dbReference>
<feature type="binding site" evidence="9">
    <location>
        <begin position="108"/>
        <end position="115"/>
    </location>
    <ligand>
        <name>GTP</name>
        <dbReference type="ChEBI" id="CHEBI:37565"/>
    </ligand>
</feature>
<comment type="similarity">
    <text evidence="1 9">Belongs to the GTP-binding SRP family. SRP54 subfamily.</text>
</comment>
<dbReference type="Gene3D" id="1.10.260.30">
    <property type="entry name" value="Signal recognition particle, SRP54 subunit, M-domain"/>
    <property type="match status" value="1"/>
</dbReference>
<dbReference type="InterPro" id="IPR042101">
    <property type="entry name" value="SRP54_N_sf"/>
</dbReference>
<dbReference type="PROSITE" id="PS00300">
    <property type="entry name" value="SRP54"/>
    <property type="match status" value="1"/>
</dbReference>
<dbReference type="RefSeq" id="WP_349218726.1">
    <property type="nucleotide sequence ID" value="NZ_JBBMFD010000006.1"/>
</dbReference>
<dbReference type="SMART" id="SM00963">
    <property type="entry name" value="SRP54_N"/>
    <property type="match status" value="1"/>
</dbReference>
<dbReference type="InterPro" id="IPR027417">
    <property type="entry name" value="P-loop_NTPase"/>
</dbReference>
<name>A0ABV1DYZ0_9FIRM</name>
<comment type="caution">
    <text evidence="12">The sequence shown here is derived from an EMBL/GenBank/DDBJ whole genome shotgun (WGS) entry which is preliminary data.</text>
</comment>
<evidence type="ECO:0000313" key="13">
    <source>
        <dbReference type="Proteomes" id="UP001489509"/>
    </source>
</evidence>
<dbReference type="InterPro" id="IPR004125">
    <property type="entry name" value="Signal_recog_particle_SRP54_M"/>
</dbReference>
<dbReference type="InterPro" id="IPR004780">
    <property type="entry name" value="SRP"/>
</dbReference>
<reference evidence="12 13" key="1">
    <citation type="submission" date="2024-03" db="EMBL/GenBank/DDBJ databases">
        <title>Human intestinal bacterial collection.</title>
        <authorList>
            <person name="Pauvert C."/>
            <person name="Hitch T.C.A."/>
            <person name="Clavel T."/>
        </authorList>
    </citation>
    <scope>NUCLEOTIDE SEQUENCE [LARGE SCALE GENOMIC DNA]</scope>
    <source>
        <strain evidence="12 13">CLA-JM-H44</strain>
    </source>
</reference>
<dbReference type="InterPro" id="IPR000897">
    <property type="entry name" value="SRP54_GTPase_dom"/>
</dbReference>
<dbReference type="Gene3D" id="1.20.120.140">
    <property type="entry name" value="Signal recognition particle SRP54, nucleotide-binding domain"/>
    <property type="match status" value="1"/>
</dbReference>